<feature type="compositionally biased region" description="Polar residues" evidence="1">
    <location>
        <begin position="268"/>
        <end position="285"/>
    </location>
</feature>
<gene>
    <name evidence="2" type="ORF">Tchar_00466</name>
</gene>
<name>A0A554XJ79_9BURK</name>
<evidence type="ECO:0000313" key="3">
    <source>
        <dbReference type="Proteomes" id="UP000318294"/>
    </source>
</evidence>
<proteinExistence type="predicted"/>
<feature type="region of interest" description="Disordered" evidence="1">
    <location>
        <begin position="181"/>
        <end position="298"/>
    </location>
</feature>
<reference evidence="2 3" key="1">
    <citation type="submission" date="2019-07" db="EMBL/GenBank/DDBJ databases">
        <title>Tepidimonas charontis SPSP-6 draft genome.</title>
        <authorList>
            <person name="Da Costa M.S."/>
            <person name="Froufe H.J.C."/>
            <person name="Egas C."/>
            <person name="Albuquerque L."/>
        </authorList>
    </citation>
    <scope>NUCLEOTIDE SEQUENCE [LARGE SCALE GENOMIC DNA]</scope>
    <source>
        <strain evidence="2 3">SPSP-6</strain>
    </source>
</reference>
<feature type="compositionally biased region" description="Low complexity" evidence="1">
    <location>
        <begin position="215"/>
        <end position="227"/>
    </location>
</feature>
<evidence type="ECO:0000313" key="2">
    <source>
        <dbReference type="EMBL" id="TSE35886.1"/>
    </source>
</evidence>
<dbReference type="AlphaFoldDB" id="A0A554XJ79"/>
<sequence>MSSRVALAILLFLSFHFGRTQTLGWAQGPVFIGRPLNIVIPSRDTASDGGGGNACVQASVRYGDTPVPAADVSVESERSEREGTGLFRVRSRAPVDEPYVIVELRVGCPVKFTRTYTLLADIGPSETSDAEAPRAAYVSPSPVPTAPSASSVVEVPSESIRSLWSLRIGRAFVESRDHPDHLAPVAVSPYPTRSTVVSEPEEVTPTPARRESMARPRPAQPARKPAPTVTPPSRLELSPPLTKDIAAATPPSSGVDTKRASGDDVMSASAQGSESEPAATSQDPTGLSGPAIEPTTEPQGPVVKALVTEGEMPASPQSPPSEPPTDSAFSGADSDPVQLALLVGASALAGVAIYLRRRQRKNAVAQGKEEGTPLLSDSNWLTRWRNWRLRSRDRLNHFPFRPRPSGDVLEDRNAVDEQTSSARLVANEKPFATGGQKDVVAPLIALWDRLDFFESWGQPEEALRDIEAYFEGTQPVSEALYLRAIELAKRLGDQSALDRFAQRYHSAFGTAPELTSGQLSPAQGLLANQAMLEELQAQWPHRAREWLEHFILSTPEQRQRFPLRTLGAFDDAIVLYRLLDELESLPANFI</sequence>
<protein>
    <submittedName>
        <fullName evidence="2">Uncharacterized protein</fullName>
    </submittedName>
</protein>
<keyword evidence="3" id="KW-1185">Reference proteome</keyword>
<organism evidence="2 3">
    <name type="scientific">Tepidimonas charontis</name>
    <dbReference type="NCBI Taxonomy" id="2267262"/>
    <lineage>
        <taxon>Bacteria</taxon>
        <taxon>Pseudomonadati</taxon>
        <taxon>Pseudomonadota</taxon>
        <taxon>Betaproteobacteria</taxon>
        <taxon>Burkholderiales</taxon>
        <taxon>Tepidimonas</taxon>
    </lineage>
</organism>
<dbReference type="EMBL" id="VJON01000004">
    <property type="protein sequence ID" value="TSE35886.1"/>
    <property type="molecule type" value="Genomic_DNA"/>
</dbReference>
<accession>A0A554XJ79</accession>
<comment type="caution">
    <text evidence="2">The sequence shown here is derived from an EMBL/GenBank/DDBJ whole genome shotgun (WGS) entry which is preliminary data.</text>
</comment>
<evidence type="ECO:0000256" key="1">
    <source>
        <dbReference type="SAM" id="MobiDB-lite"/>
    </source>
</evidence>
<dbReference type="Proteomes" id="UP000318294">
    <property type="component" value="Unassembled WGS sequence"/>
</dbReference>
<feature type="region of interest" description="Disordered" evidence="1">
    <location>
        <begin position="310"/>
        <end position="333"/>
    </location>
</feature>